<accession>A0ABQ3XG88</accession>
<dbReference type="EMBL" id="BOMG01000073">
    <property type="protein sequence ID" value="GID57435.1"/>
    <property type="molecule type" value="Genomic_DNA"/>
</dbReference>
<comment type="caution">
    <text evidence="1">The sequence shown here is derived from an EMBL/GenBank/DDBJ whole genome shotgun (WGS) entry which is preliminary data.</text>
</comment>
<sequence length="115" mass="12615">MDRVDVREEEDDLTLILGASGVHVMQIRVRYDGWTDEVINPAGEVAPGPGSFTLIGRELTLEFGAPSARTLGFPRDYRLHLDVDDAAISRARAALLEILDCACYVIDTPEGRITS</sequence>
<proteinExistence type="predicted"/>
<name>A0ABQ3XG88_9ACTN</name>
<dbReference type="Proteomes" id="UP000612282">
    <property type="component" value="Unassembled WGS sequence"/>
</dbReference>
<keyword evidence="2" id="KW-1185">Reference proteome</keyword>
<evidence type="ECO:0000313" key="1">
    <source>
        <dbReference type="EMBL" id="GID57435.1"/>
    </source>
</evidence>
<evidence type="ECO:0000313" key="2">
    <source>
        <dbReference type="Proteomes" id="UP000612282"/>
    </source>
</evidence>
<gene>
    <name evidence="1" type="ORF">Aco03nite_058390</name>
</gene>
<reference evidence="1 2" key="1">
    <citation type="submission" date="2021-01" db="EMBL/GenBank/DDBJ databases">
        <title>Whole genome shotgun sequence of Actinoplanes couchii NBRC 106145.</title>
        <authorList>
            <person name="Komaki H."/>
            <person name="Tamura T."/>
        </authorList>
    </citation>
    <scope>NUCLEOTIDE SEQUENCE [LARGE SCALE GENOMIC DNA]</scope>
    <source>
        <strain evidence="1 2">NBRC 106145</strain>
    </source>
</reference>
<protein>
    <submittedName>
        <fullName evidence="1">Uncharacterized protein</fullName>
    </submittedName>
</protein>
<organism evidence="1 2">
    <name type="scientific">Actinoplanes couchii</name>
    <dbReference type="NCBI Taxonomy" id="403638"/>
    <lineage>
        <taxon>Bacteria</taxon>
        <taxon>Bacillati</taxon>
        <taxon>Actinomycetota</taxon>
        <taxon>Actinomycetes</taxon>
        <taxon>Micromonosporales</taxon>
        <taxon>Micromonosporaceae</taxon>
        <taxon>Actinoplanes</taxon>
    </lineage>
</organism>